<dbReference type="AlphaFoldDB" id="A0A3S5A2M0"/>
<sequence length="120" mass="14009">MRPDRLADAVIESHSAGVFAQYTLRCYSSHFSLHPMEADAPHLAHPQIRYTIIKTARKIIVADIPILLLRCRWENVTFFHIIMQFELSCELSNFQRIIETQARQVSMMDNDILQFTMMGR</sequence>
<name>A0A3S5A2M0_9PLAT</name>
<evidence type="ECO:0000313" key="1">
    <source>
        <dbReference type="EMBL" id="VEL26073.1"/>
    </source>
</evidence>
<comment type="caution">
    <text evidence="1">The sequence shown here is derived from an EMBL/GenBank/DDBJ whole genome shotgun (WGS) entry which is preliminary data.</text>
</comment>
<gene>
    <name evidence="1" type="ORF">PXEA_LOCUS19513</name>
</gene>
<keyword evidence="2" id="KW-1185">Reference proteome</keyword>
<protein>
    <submittedName>
        <fullName evidence="1">Uncharacterized protein</fullName>
    </submittedName>
</protein>
<organism evidence="1 2">
    <name type="scientific">Protopolystoma xenopodis</name>
    <dbReference type="NCBI Taxonomy" id="117903"/>
    <lineage>
        <taxon>Eukaryota</taxon>
        <taxon>Metazoa</taxon>
        <taxon>Spiralia</taxon>
        <taxon>Lophotrochozoa</taxon>
        <taxon>Platyhelminthes</taxon>
        <taxon>Monogenea</taxon>
        <taxon>Polyopisthocotylea</taxon>
        <taxon>Polystomatidea</taxon>
        <taxon>Polystomatidae</taxon>
        <taxon>Protopolystoma</taxon>
    </lineage>
</organism>
<dbReference type="EMBL" id="CAAALY010077946">
    <property type="protein sequence ID" value="VEL26073.1"/>
    <property type="molecule type" value="Genomic_DNA"/>
</dbReference>
<dbReference type="Proteomes" id="UP000784294">
    <property type="component" value="Unassembled WGS sequence"/>
</dbReference>
<proteinExistence type="predicted"/>
<reference evidence="1" key="1">
    <citation type="submission" date="2018-11" db="EMBL/GenBank/DDBJ databases">
        <authorList>
            <consortium name="Pathogen Informatics"/>
        </authorList>
    </citation>
    <scope>NUCLEOTIDE SEQUENCE</scope>
</reference>
<evidence type="ECO:0000313" key="2">
    <source>
        <dbReference type="Proteomes" id="UP000784294"/>
    </source>
</evidence>
<accession>A0A3S5A2M0</accession>